<protein>
    <submittedName>
        <fullName evidence="2">Uncharacterized protein</fullName>
    </submittedName>
</protein>
<accession>A0A5B0LZS5</accession>
<proteinExistence type="predicted"/>
<keyword evidence="3" id="KW-1185">Reference proteome</keyword>
<feature type="region of interest" description="Disordered" evidence="1">
    <location>
        <begin position="1"/>
        <end position="31"/>
    </location>
</feature>
<dbReference type="EMBL" id="VSWC01000183">
    <property type="protein sequence ID" value="KAA1069566.1"/>
    <property type="molecule type" value="Genomic_DNA"/>
</dbReference>
<comment type="caution">
    <text evidence="2">The sequence shown here is derived from an EMBL/GenBank/DDBJ whole genome shotgun (WGS) entry which is preliminary data.</text>
</comment>
<reference evidence="2 3" key="1">
    <citation type="submission" date="2019-05" db="EMBL/GenBank/DDBJ databases">
        <title>Emergence of the Ug99 lineage of the wheat stem rust pathogen through somatic hybridization.</title>
        <authorList>
            <person name="Li F."/>
            <person name="Upadhyaya N.M."/>
            <person name="Sperschneider J."/>
            <person name="Matny O."/>
            <person name="Nguyen-Phuc H."/>
            <person name="Mago R."/>
            <person name="Raley C."/>
            <person name="Miller M.E."/>
            <person name="Silverstein K.A.T."/>
            <person name="Henningsen E."/>
            <person name="Hirsch C.D."/>
            <person name="Visser B."/>
            <person name="Pretorius Z.A."/>
            <person name="Steffenson B.J."/>
            <person name="Schwessinger B."/>
            <person name="Dodds P.N."/>
            <person name="Figueroa M."/>
        </authorList>
    </citation>
    <scope>NUCLEOTIDE SEQUENCE [LARGE SCALE GENOMIC DNA]</scope>
    <source>
        <strain evidence="2">21-0</strain>
    </source>
</reference>
<name>A0A5B0LZS5_PUCGR</name>
<gene>
    <name evidence="2" type="ORF">PGT21_028194</name>
</gene>
<evidence type="ECO:0000313" key="2">
    <source>
        <dbReference type="EMBL" id="KAA1069566.1"/>
    </source>
</evidence>
<evidence type="ECO:0000256" key="1">
    <source>
        <dbReference type="SAM" id="MobiDB-lite"/>
    </source>
</evidence>
<sequence>MLGVALPPKPKPPSDDRNLGYQADSVTRPIPPACALPTVANSGERHDCAQIPPMSIGRNPSFPRARPGAVVTGPRVGLFVQPRDLAGNLALEAYTQLQGHRGVTVSDPVAPNSTRCVHSKFHESASLQDSSRWVRQKSLTYSYWPFQIHKLS</sequence>
<dbReference type="Proteomes" id="UP000324748">
    <property type="component" value="Unassembled WGS sequence"/>
</dbReference>
<organism evidence="2 3">
    <name type="scientific">Puccinia graminis f. sp. tritici</name>
    <dbReference type="NCBI Taxonomy" id="56615"/>
    <lineage>
        <taxon>Eukaryota</taxon>
        <taxon>Fungi</taxon>
        <taxon>Dikarya</taxon>
        <taxon>Basidiomycota</taxon>
        <taxon>Pucciniomycotina</taxon>
        <taxon>Pucciniomycetes</taxon>
        <taxon>Pucciniales</taxon>
        <taxon>Pucciniaceae</taxon>
        <taxon>Puccinia</taxon>
    </lineage>
</organism>
<dbReference type="AlphaFoldDB" id="A0A5B0LZS5"/>
<evidence type="ECO:0000313" key="3">
    <source>
        <dbReference type="Proteomes" id="UP000324748"/>
    </source>
</evidence>